<dbReference type="Proteomes" id="UP001597118">
    <property type="component" value="Unassembled WGS sequence"/>
</dbReference>
<protein>
    <submittedName>
        <fullName evidence="2">T9SS type A sorting domain-containing protein</fullName>
    </submittedName>
</protein>
<evidence type="ECO:0000313" key="2">
    <source>
        <dbReference type="EMBL" id="MFD1631312.1"/>
    </source>
</evidence>
<proteinExistence type="predicted"/>
<keyword evidence="3" id="KW-1185">Reference proteome</keyword>
<dbReference type="SUPFAM" id="SSF50939">
    <property type="entry name" value="Sialidases"/>
    <property type="match status" value="1"/>
</dbReference>
<accession>A0ABW4IH84</accession>
<feature type="signal peptide" evidence="1">
    <location>
        <begin position="1"/>
        <end position="19"/>
    </location>
</feature>
<feature type="chain" id="PRO_5045693897" evidence="1">
    <location>
        <begin position="20"/>
        <end position="536"/>
    </location>
</feature>
<dbReference type="Gene3D" id="2.60.40.10">
    <property type="entry name" value="Immunoglobulins"/>
    <property type="match status" value="1"/>
</dbReference>
<sequence>MKKKLLLSMALLATHFTYAQFTPDNLVVLRTENVTDYTALSKLNFIELTTKGTQVGNITPIGNNNFYISHSASSLNDGTLSLSTDGKLLTVYGYGELPSNTGNSNIQTTTNSRTLAIIKLNKSQQLINTDGIFGATAVRTAIAFPKSGNLYGVYLGGGSVTGQTNTQLQYGILDTVNNTINSFVRIAGYNTKGIRIFNGQLYASSSASTQKITKFSSELPETSSSPVSLTNNPASPGDFVLFGNNILYVADDGYTGSVGGLHKYYSTDEGTTWTYIGKINSGLTSDDANFRFMTGRYEEGKITLYAVTNKSTGNSIIKIVDNSANDKFDIISMTTISTATATTGYRGISFTPNSTITLPVSLNSFTAKAINGNIVLNWSTASEQNNKYFEVLRSTDGISFSRIGEIAGKNNSSTYNQYNFTDYTPASGTNYYQLKQVDLNGNSEVFGPVSAHINLENAGNFRVVTSAEGIKAILKSDKTIESKVIITDISGRTYFSKDIQLKKGDNTIDINTQIPNGIYIIKIESPGFSDTLKFKK</sequence>
<keyword evidence="1" id="KW-0732">Signal</keyword>
<dbReference type="InterPro" id="IPR036278">
    <property type="entry name" value="Sialidase_sf"/>
</dbReference>
<dbReference type="InterPro" id="IPR013783">
    <property type="entry name" value="Ig-like_fold"/>
</dbReference>
<dbReference type="EMBL" id="JBHUDG010000045">
    <property type="protein sequence ID" value="MFD1631312.1"/>
    <property type="molecule type" value="Genomic_DNA"/>
</dbReference>
<dbReference type="RefSeq" id="WP_379663681.1">
    <property type="nucleotide sequence ID" value="NZ_JBHUDG010000045.1"/>
</dbReference>
<evidence type="ECO:0000313" key="3">
    <source>
        <dbReference type="Proteomes" id="UP001597118"/>
    </source>
</evidence>
<organism evidence="2 3">
    <name type="scientific">Pseudopedobacter beijingensis</name>
    <dbReference type="NCBI Taxonomy" id="1207056"/>
    <lineage>
        <taxon>Bacteria</taxon>
        <taxon>Pseudomonadati</taxon>
        <taxon>Bacteroidota</taxon>
        <taxon>Sphingobacteriia</taxon>
        <taxon>Sphingobacteriales</taxon>
        <taxon>Sphingobacteriaceae</taxon>
        <taxon>Pseudopedobacter</taxon>
    </lineage>
</organism>
<evidence type="ECO:0000256" key="1">
    <source>
        <dbReference type="SAM" id="SignalP"/>
    </source>
</evidence>
<dbReference type="NCBIfam" id="TIGR04183">
    <property type="entry name" value="Por_Secre_tail"/>
    <property type="match status" value="1"/>
</dbReference>
<reference evidence="3" key="1">
    <citation type="journal article" date="2019" name="Int. J. Syst. Evol. Microbiol.">
        <title>The Global Catalogue of Microorganisms (GCM) 10K type strain sequencing project: providing services to taxonomists for standard genome sequencing and annotation.</title>
        <authorList>
            <consortium name="The Broad Institute Genomics Platform"/>
            <consortium name="The Broad Institute Genome Sequencing Center for Infectious Disease"/>
            <person name="Wu L."/>
            <person name="Ma J."/>
        </authorList>
    </citation>
    <scope>NUCLEOTIDE SEQUENCE [LARGE SCALE GENOMIC DNA]</scope>
    <source>
        <strain evidence="3">CCUG 53762</strain>
    </source>
</reference>
<name>A0ABW4IH84_9SPHI</name>
<gene>
    <name evidence="2" type="ORF">ACFSAH_15655</name>
</gene>
<dbReference type="InterPro" id="IPR026444">
    <property type="entry name" value="Secre_tail"/>
</dbReference>
<comment type="caution">
    <text evidence="2">The sequence shown here is derived from an EMBL/GenBank/DDBJ whole genome shotgun (WGS) entry which is preliminary data.</text>
</comment>